<dbReference type="Gene3D" id="2.130.10.10">
    <property type="entry name" value="YVTN repeat-like/Quinoprotein amine dehydrogenase"/>
    <property type="match status" value="1"/>
</dbReference>
<dbReference type="Proteomes" id="UP000019375">
    <property type="component" value="Unassembled WGS sequence"/>
</dbReference>
<feature type="compositionally biased region" description="Polar residues" evidence="1">
    <location>
        <begin position="356"/>
        <end position="366"/>
    </location>
</feature>
<proteinExistence type="predicted"/>
<accession>A0A8J2X4J9</accession>
<dbReference type="InterPro" id="IPR015943">
    <property type="entry name" value="WD40/YVTN_repeat-like_dom_sf"/>
</dbReference>
<dbReference type="AlphaFoldDB" id="A0A8J2X4J9"/>
<protein>
    <submittedName>
        <fullName evidence="2">ZYBA0S10-04346g1_1</fullName>
    </submittedName>
</protein>
<gene>
    <name evidence="2" type="ORF">BN860_04346g</name>
</gene>
<keyword evidence="3" id="KW-1185">Reference proteome</keyword>
<dbReference type="InterPro" id="IPR036322">
    <property type="entry name" value="WD40_repeat_dom_sf"/>
</dbReference>
<feature type="compositionally biased region" description="Basic and acidic residues" evidence="1">
    <location>
        <begin position="544"/>
        <end position="553"/>
    </location>
</feature>
<dbReference type="OrthoDB" id="30195at2759"/>
<organism evidence="2 3">
    <name type="scientific">Zygosaccharomyces bailii (strain CLIB 213 / ATCC 58445 / CBS 680 / BCRC 21525 / NBRC 1098 / NCYC 1416 / NRRL Y-2227)</name>
    <dbReference type="NCBI Taxonomy" id="1333698"/>
    <lineage>
        <taxon>Eukaryota</taxon>
        <taxon>Fungi</taxon>
        <taxon>Dikarya</taxon>
        <taxon>Ascomycota</taxon>
        <taxon>Saccharomycotina</taxon>
        <taxon>Saccharomycetes</taxon>
        <taxon>Saccharomycetales</taxon>
        <taxon>Saccharomycetaceae</taxon>
        <taxon>Zygosaccharomyces</taxon>
    </lineage>
</organism>
<feature type="region of interest" description="Disordered" evidence="1">
    <location>
        <begin position="342"/>
        <end position="368"/>
    </location>
</feature>
<evidence type="ECO:0000256" key="1">
    <source>
        <dbReference type="SAM" id="MobiDB-lite"/>
    </source>
</evidence>
<dbReference type="SUPFAM" id="SSF50978">
    <property type="entry name" value="WD40 repeat-like"/>
    <property type="match status" value="1"/>
</dbReference>
<evidence type="ECO:0000313" key="2">
    <source>
        <dbReference type="EMBL" id="CDF91306.1"/>
    </source>
</evidence>
<feature type="compositionally biased region" description="Basic and acidic residues" evidence="1">
    <location>
        <begin position="342"/>
        <end position="355"/>
    </location>
</feature>
<feature type="region of interest" description="Disordered" evidence="1">
    <location>
        <begin position="512"/>
        <end position="553"/>
    </location>
</feature>
<evidence type="ECO:0000313" key="3">
    <source>
        <dbReference type="Proteomes" id="UP000019375"/>
    </source>
</evidence>
<reference evidence="3" key="1">
    <citation type="journal article" date="2013" name="Genome Announc.">
        <title>Genome sequence of the food spoilage yeast Zygosaccharomyces bailii CLIB 213(T).</title>
        <authorList>
            <person name="Galeote V."/>
            <person name="Bigey F."/>
            <person name="Devillers H."/>
            <person name="Neuveglise C."/>
            <person name="Dequin S."/>
        </authorList>
    </citation>
    <scope>NUCLEOTIDE SEQUENCE [LARGE SCALE GENOMIC DNA]</scope>
    <source>
        <strain evidence="3">CLIB 213 / ATCC 58445 / CBS 680 / CCRC 21525 / NBRC 1098 / NCYC 1416 / NRRL Y-2227</strain>
    </source>
</reference>
<dbReference type="EMBL" id="HG316463">
    <property type="protein sequence ID" value="CDF91306.1"/>
    <property type="molecule type" value="Genomic_DNA"/>
</dbReference>
<sequence length="553" mass="62640">MNNPLELVASFSQDVTQFAFQANLSQKNTVDIYSLDDSNNYCVNSSLVNHVDYESNDLKASDALFMGWCSSIEENAKPQTKRSHSDGENGKHIIKKENFFINGFTQGKVVVYSSTGKDIVNIIQSKREILHADTEGEFIWTLDTAGTVKKFQYDQTKPSKTFQLSDGKDEVLTLFHILPRHKGVYLAIASKEKVYILDPSSEELVNVATFDMDDCVACELLGNGEKVVLANTKEISLFNTTNGEVLQRWDASARKLKVMENIILCLITDGTIVTYKIGHNQCFGKVKIAHFQVIQFTQVEDALLIAWLNVNEPNFKLILLEEIQNGNDLIIQDGMIDNEVLRTNDDLNNGGHKETPLNQESNSPKKNFSRAEQDELSQLLIESLDKEDERGILERLSSSNWTEQRIKSFIVFHVQTQDRARIIFEVVSSNFQGEVWKKDSVLAEWLKWLLTLRSDRLDNRHTRKHTKQLRSALRISGDSLSTLIGIQGRLEMLKNQAQLREDLSKLAVAEGVNKEDNVSRDDPVEEHDDSISYVNGESDTFVDATEKEPNTVN</sequence>
<feature type="compositionally biased region" description="Basic and acidic residues" evidence="1">
    <location>
        <begin position="512"/>
        <end position="522"/>
    </location>
</feature>
<name>A0A8J2X4J9_ZYGB2</name>